<dbReference type="SUPFAM" id="SSF54427">
    <property type="entry name" value="NTF2-like"/>
    <property type="match status" value="1"/>
</dbReference>
<evidence type="ECO:0000313" key="2">
    <source>
        <dbReference type="Proteomes" id="UP000179076"/>
    </source>
</evidence>
<dbReference type="EMBL" id="MFSP01000195">
    <property type="protein sequence ID" value="OGI61477.1"/>
    <property type="molecule type" value="Genomic_DNA"/>
</dbReference>
<gene>
    <name evidence="1" type="ORF">A2W18_02160</name>
</gene>
<sequence>MPAVPVDIRDFFVRYRDAFDRLDGEAVARLYAIPSALVSPQGYFHWADFDSIKRNMAALCHRYRGHGYRSARFEFSGFLALASTFAVVDLLWHIERTGDYKPWRFHTGYNLRRRDTDWRVQFVTAYEETALNG</sequence>
<dbReference type="InterPro" id="IPR032710">
    <property type="entry name" value="NTF2-like_dom_sf"/>
</dbReference>
<accession>A0A1F6UVQ9</accession>
<reference evidence="1 2" key="1">
    <citation type="journal article" date="2016" name="Nat. Commun.">
        <title>Thousands of microbial genomes shed light on interconnected biogeochemical processes in an aquifer system.</title>
        <authorList>
            <person name="Anantharaman K."/>
            <person name="Brown C.T."/>
            <person name="Hug L.A."/>
            <person name="Sharon I."/>
            <person name="Castelle C.J."/>
            <person name="Probst A.J."/>
            <person name="Thomas B.C."/>
            <person name="Singh A."/>
            <person name="Wilkins M.J."/>
            <person name="Karaoz U."/>
            <person name="Brodie E.L."/>
            <person name="Williams K.H."/>
            <person name="Hubbard S.S."/>
            <person name="Banfield J.F."/>
        </authorList>
    </citation>
    <scope>NUCLEOTIDE SEQUENCE [LARGE SCALE GENOMIC DNA]</scope>
</reference>
<name>A0A1F6UVQ9_9PROT</name>
<dbReference type="AlphaFoldDB" id="A0A1F6UVQ9"/>
<organism evidence="1 2">
    <name type="scientific">Candidatus Muproteobacteria bacterium RBG_16_60_9</name>
    <dbReference type="NCBI Taxonomy" id="1817755"/>
    <lineage>
        <taxon>Bacteria</taxon>
        <taxon>Pseudomonadati</taxon>
        <taxon>Pseudomonadota</taxon>
        <taxon>Candidatus Muproteobacteria</taxon>
    </lineage>
</organism>
<dbReference type="Proteomes" id="UP000179076">
    <property type="component" value="Unassembled WGS sequence"/>
</dbReference>
<dbReference type="Gene3D" id="3.10.450.50">
    <property type="match status" value="1"/>
</dbReference>
<protein>
    <submittedName>
        <fullName evidence="1">Uncharacterized protein</fullName>
    </submittedName>
</protein>
<evidence type="ECO:0000313" key="1">
    <source>
        <dbReference type="EMBL" id="OGI61477.1"/>
    </source>
</evidence>
<proteinExistence type="predicted"/>
<comment type="caution">
    <text evidence="1">The sequence shown here is derived from an EMBL/GenBank/DDBJ whole genome shotgun (WGS) entry which is preliminary data.</text>
</comment>